<gene>
    <name evidence="2" type="ORF">RRG08_002430</name>
</gene>
<dbReference type="AlphaFoldDB" id="A0AAE1A7K5"/>
<sequence>MHFRKSKCLSFPVKVSSTSANQFIHKVIEIYHSQTQTERGVHISQMISFLSPTTSSDRASLKILRIAAATMQRNKNFRSGILFLVPFQTLVSSAAAFWSDAFLELSRLLTCSYGTFRCVGASLASSLGGLALGSLHPPGLGTARYLPLYFRAFN</sequence>
<name>A0AAE1A7K5_9GAST</name>
<keyword evidence="1" id="KW-0472">Membrane</keyword>
<evidence type="ECO:0000313" key="3">
    <source>
        <dbReference type="Proteomes" id="UP001283361"/>
    </source>
</evidence>
<evidence type="ECO:0000313" key="2">
    <source>
        <dbReference type="EMBL" id="KAK3782794.1"/>
    </source>
</evidence>
<reference evidence="2" key="1">
    <citation type="journal article" date="2023" name="G3 (Bethesda)">
        <title>A reference genome for the long-term kleptoplast-retaining sea slug Elysia crispata morphotype clarki.</title>
        <authorList>
            <person name="Eastman K.E."/>
            <person name="Pendleton A.L."/>
            <person name="Shaikh M.A."/>
            <person name="Suttiyut T."/>
            <person name="Ogas R."/>
            <person name="Tomko P."/>
            <person name="Gavelis G."/>
            <person name="Widhalm J.R."/>
            <person name="Wisecaver J.H."/>
        </authorList>
    </citation>
    <scope>NUCLEOTIDE SEQUENCE</scope>
    <source>
        <strain evidence="2">ECLA1</strain>
    </source>
</reference>
<keyword evidence="3" id="KW-1185">Reference proteome</keyword>
<comment type="caution">
    <text evidence="2">The sequence shown here is derived from an EMBL/GenBank/DDBJ whole genome shotgun (WGS) entry which is preliminary data.</text>
</comment>
<keyword evidence="1" id="KW-1133">Transmembrane helix</keyword>
<accession>A0AAE1A7K5</accession>
<proteinExistence type="predicted"/>
<organism evidence="2 3">
    <name type="scientific">Elysia crispata</name>
    <name type="common">lettuce slug</name>
    <dbReference type="NCBI Taxonomy" id="231223"/>
    <lineage>
        <taxon>Eukaryota</taxon>
        <taxon>Metazoa</taxon>
        <taxon>Spiralia</taxon>
        <taxon>Lophotrochozoa</taxon>
        <taxon>Mollusca</taxon>
        <taxon>Gastropoda</taxon>
        <taxon>Heterobranchia</taxon>
        <taxon>Euthyneura</taxon>
        <taxon>Panpulmonata</taxon>
        <taxon>Sacoglossa</taxon>
        <taxon>Placobranchoidea</taxon>
        <taxon>Plakobranchidae</taxon>
        <taxon>Elysia</taxon>
    </lineage>
</organism>
<dbReference type="EMBL" id="JAWDGP010002483">
    <property type="protein sequence ID" value="KAK3782794.1"/>
    <property type="molecule type" value="Genomic_DNA"/>
</dbReference>
<protein>
    <submittedName>
        <fullName evidence="2">Uncharacterized protein</fullName>
    </submittedName>
</protein>
<feature type="transmembrane region" description="Helical" evidence="1">
    <location>
        <begin position="81"/>
        <end position="99"/>
    </location>
</feature>
<keyword evidence="1" id="KW-0812">Transmembrane</keyword>
<evidence type="ECO:0000256" key="1">
    <source>
        <dbReference type="SAM" id="Phobius"/>
    </source>
</evidence>
<dbReference type="Proteomes" id="UP001283361">
    <property type="component" value="Unassembled WGS sequence"/>
</dbReference>